<dbReference type="Pfam" id="PF01882">
    <property type="entry name" value="DUF58"/>
    <property type="match status" value="1"/>
</dbReference>
<organism evidence="2">
    <name type="scientific">marine sediment metagenome</name>
    <dbReference type="NCBI Taxonomy" id="412755"/>
    <lineage>
        <taxon>unclassified sequences</taxon>
        <taxon>metagenomes</taxon>
        <taxon>ecological metagenomes</taxon>
    </lineage>
</organism>
<proteinExistence type="predicted"/>
<dbReference type="EMBL" id="BARS01001723">
    <property type="protein sequence ID" value="GAF75542.1"/>
    <property type="molecule type" value="Genomic_DNA"/>
</dbReference>
<dbReference type="InterPro" id="IPR002881">
    <property type="entry name" value="DUF58"/>
</dbReference>
<evidence type="ECO:0000259" key="1">
    <source>
        <dbReference type="Pfam" id="PF01882"/>
    </source>
</evidence>
<evidence type="ECO:0000313" key="2">
    <source>
        <dbReference type="EMBL" id="GAF75542.1"/>
    </source>
</evidence>
<dbReference type="AlphaFoldDB" id="X0SI41"/>
<name>X0SI41_9ZZZZ</name>
<protein>
    <recommendedName>
        <fullName evidence="1">DUF58 domain-containing protein</fullName>
    </recommendedName>
</protein>
<sequence>MTAHRKHKYVDPVLLSKLKNMSLVARCAVEGFFTGMHPSPFHGFSVEYSDHRAYQAGDDPKYLDWKMYGRSRKLYIKQFLQETNLTAYIMLDSSRSMSFASGDSVTKLEYGSYLAAAL</sequence>
<dbReference type="PANTHER" id="PTHR33608">
    <property type="entry name" value="BLL2464 PROTEIN"/>
    <property type="match status" value="1"/>
</dbReference>
<comment type="caution">
    <text evidence="2">The sequence shown here is derived from an EMBL/GenBank/DDBJ whole genome shotgun (WGS) entry which is preliminary data.</text>
</comment>
<reference evidence="2" key="1">
    <citation type="journal article" date="2014" name="Front. Microbiol.">
        <title>High frequency of phylogenetically diverse reductive dehalogenase-homologous genes in deep subseafloor sedimentary metagenomes.</title>
        <authorList>
            <person name="Kawai M."/>
            <person name="Futagami T."/>
            <person name="Toyoda A."/>
            <person name="Takaki Y."/>
            <person name="Nishi S."/>
            <person name="Hori S."/>
            <person name="Arai W."/>
            <person name="Tsubouchi T."/>
            <person name="Morono Y."/>
            <person name="Uchiyama I."/>
            <person name="Ito T."/>
            <person name="Fujiyama A."/>
            <person name="Inagaki F."/>
            <person name="Takami H."/>
        </authorList>
    </citation>
    <scope>NUCLEOTIDE SEQUENCE</scope>
    <source>
        <strain evidence="2">Expedition CK06-06</strain>
    </source>
</reference>
<feature type="domain" description="DUF58" evidence="1">
    <location>
        <begin position="50"/>
        <end position="118"/>
    </location>
</feature>
<gene>
    <name evidence="2" type="ORF">S01H1_03215</name>
</gene>
<accession>X0SI41</accession>
<dbReference type="PANTHER" id="PTHR33608:SF7">
    <property type="entry name" value="DUF58 DOMAIN-CONTAINING PROTEIN"/>
    <property type="match status" value="1"/>
</dbReference>
<feature type="non-terminal residue" evidence="2">
    <location>
        <position position="118"/>
    </location>
</feature>